<evidence type="ECO:0000256" key="5">
    <source>
        <dbReference type="ARBA" id="ARBA00023136"/>
    </source>
</evidence>
<keyword evidence="9" id="KW-1185">Reference proteome</keyword>
<evidence type="ECO:0000256" key="6">
    <source>
        <dbReference type="SAM" id="Phobius"/>
    </source>
</evidence>
<evidence type="ECO:0000256" key="1">
    <source>
        <dbReference type="ARBA" id="ARBA00004651"/>
    </source>
</evidence>
<feature type="domain" description="Type II secretion system protein GspF" evidence="7">
    <location>
        <begin position="103"/>
        <end position="224"/>
    </location>
</feature>
<comment type="caution">
    <text evidence="8">The sequence shown here is derived from an EMBL/GenBank/DDBJ whole genome shotgun (WGS) entry which is preliminary data.</text>
</comment>
<organism evidence="8 9">
    <name type="scientific">Nocardioides panacihumi</name>
    <dbReference type="NCBI Taxonomy" id="400774"/>
    <lineage>
        <taxon>Bacteria</taxon>
        <taxon>Bacillati</taxon>
        <taxon>Actinomycetota</taxon>
        <taxon>Actinomycetes</taxon>
        <taxon>Propionibacteriales</taxon>
        <taxon>Nocardioidaceae</taxon>
        <taxon>Nocardioides</taxon>
    </lineage>
</organism>
<dbReference type="PANTHER" id="PTHR35007:SF3">
    <property type="entry name" value="POSSIBLE CONSERVED ALANINE RICH MEMBRANE PROTEIN"/>
    <property type="match status" value="1"/>
</dbReference>
<evidence type="ECO:0000313" key="9">
    <source>
        <dbReference type="Proteomes" id="UP001500571"/>
    </source>
</evidence>
<accession>A0ABP5BYP9</accession>
<name>A0ABP5BYP9_9ACTN</name>
<protein>
    <recommendedName>
        <fullName evidence="7">Type II secretion system protein GspF domain-containing protein</fullName>
    </recommendedName>
</protein>
<feature type="transmembrane region" description="Helical" evidence="6">
    <location>
        <begin position="208"/>
        <end position="234"/>
    </location>
</feature>
<reference evidence="9" key="1">
    <citation type="journal article" date="2019" name="Int. J. Syst. Evol. Microbiol.">
        <title>The Global Catalogue of Microorganisms (GCM) 10K type strain sequencing project: providing services to taxonomists for standard genome sequencing and annotation.</title>
        <authorList>
            <consortium name="The Broad Institute Genomics Platform"/>
            <consortium name="The Broad Institute Genome Sequencing Center for Infectious Disease"/>
            <person name="Wu L."/>
            <person name="Ma J."/>
        </authorList>
    </citation>
    <scope>NUCLEOTIDE SEQUENCE [LARGE SCALE GENOMIC DNA]</scope>
    <source>
        <strain evidence="9">JCM 15309</strain>
    </source>
</reference>
<feature type="transmembrane region" description="Helical" evidence="6">
    <location>
        <begin position="50"/>
        <end position="80"/>
    </location>
</feature>
<sequence length="238" mass="24003">MSVSLLVGAGAGLAVALAPRPRPSLRDPPSVTVATDDAGWMMRHRIALSLLAGVAASTLVGGMPGWVIAPVAAGGCWRAIGRAEPADVRRQRDELRRELPHLARLLAAALAAGAAPATAAQAVSDALPGPGGARLGAAAARLRLGADPVAVWQGLADEPALAPLGRALARGQSSGSSVVVSVQRLGDELARAARADAEDRARRVGVKAAVPLGICLLPCFLLIGIVPLVGGLLASLRL</sequence>
<evidence type="ECO:0000313" key="8">
    <source>
        <dbReference type="EMBL" id="GAA1953621.1"/>
    </source>
</evidence>
<evidence type="ECO:0000256" key="4">
    <source>
        <dbReference type="ARBA" id="ARBA00022989"/>
    </source>
</evidence>
<keyword evidence="2" id="KW-1003">Cell membrane</keyword>
<comment type="subcellular location">
    <subcellularLocation>
        <location evidence="1">Cell membrane</location>
        <topology evidence="1">Multi-pass membrane protein</topology>
    </subcellularLocation>
</comment>
<keyword evidence="5 6" id="KW-0472">Membrane</keyword>
<evidence type="ECO:0000256" key="2">
    <source>
        <dbReference type="ARBA" id="ARBA00022475"/>
    </source>
</evidence>
<dbReference type="Pfam" id="PF00482">
    <property type="entry name" value="T2SSF"/>
    <property type="match status" value="1"/>
</dbReference>
<gene>
    <name evidence="8" type="ORF">GCM10009798_10980</name>
</gene>
<keyword evidence="3 6" id="KW-0812">Transmembrane</keyword>
<dbReference type="EMBL" id="BAAAPB010000001">
    <property type="protein sequence ID" value="GAA1953621.1"/>
    <property type="molecule type" value="Genomic_DNA"/>
</dbReference>
<evidence type="ECO:0000256" key="3">
    <source>
        <dbReference type="ARBA" id="ARBA00022692"/>
    </source>
</evidence>
<dbReference type="Proteomes" id="UP001500571">
    <property type="component" value="Unassembled WGS sequence"/>
</dbReference>
<proteinExistence type="predicted"/>
<evidence type="ECO:0000259" key="7">
    <source>
        <dbReference type="Pfam" id="PF00482"/>
    </source>
</evidence>
<dbReference type="InterPro" id="IPR018076">
    <property type="entry name" value="T2SS_GspF_dom"/>
</dbReference>
<dbReference type="RefSeq" id="WP_344043220.1">
    <property type="nucleotide sequence ID" value="NZ_BAAAPB010000001.1"/>
</dbReference>
<dbReference type="PANTHER" id="PTHR35007">
    <property type="entry name" value="INTEGRAL MEMBRANE PROTEIN-RELATED"/>
    <property type="match status" value="1"/>
</dbReference>
<keyword evidence="4 6" id="KW-1133">Transmembrane helix</keyword>